<protein>
    <recommendedName>
        <fullName evidence="5">DUF7779 domain-containing protein</fullName>
    </recommendedName>
</protein>
<dbReference type="Pfam" id="PF25000">
    <property type="entry name" value="DUF7779"/>
    <property type="match status" value="1"/>
</dbReference>
<dbReference type="InterPro" id="IPR056681">
    <property type="entry name" value="DUF7779"/>
</dbReference>
<dbReference type="GO" id="GO:0005871">
    <property type="term" value="C:kinesin complex"/>
    <property type="evidence" value="ECO:0007669"/>
    <property type="project" value="InterPro"/>
</dbReference>
<evidence type="ECO:0000256" key="1">
    <source>
        <dbReference type="ARBA" id="ARBA00004496"/>
    </source>
</evidence>
<dbReference type="RefSeq" id="XP_033426140.1">
    <property type="nucleotide sequence ID" value="XM_033570108.1"/>
</dbReference>
<dbReference type="InterPro" id="IPR002151">
    <property type="entry name" value="Kinesin_light"/>
</dbReference>
<comment type="subcellular location">
    <subcellularLocation>
        <location evidence="1">Cytoplasm</location>
    </subcellularLocation>
</comment>
<evidence type="ECO:0000313" key="7">
    <source>
        <dbReference type="Proteomes" id="UP000324241"/>
    </source>
</evidence>
<dbReference type="GeneID" id="54328156"/>
<keyword evidence="2" id="KW-0963">Cytoplasm</keyword>
<dbReference type="AlphaFoldDB" id="A0A5M9MQG0"/>
<dbReference type="EMBL" id="QUQM01000004">
    <property type="protein sequence ID" value="KAA8646779.1"/>
    <property type="molecule type" value="Genomic_DNA"/>
</dbReference>
<reference evidence="6 7" key="1">
    <citation type="submission" date="2019-08" db="EMBL/GenBank/DDBJ databases">
        <title>The genome sequence of a newly discovered highly antifungal drug resistant Aspergillus species, Aspergillus tanneri NIH 1004.</title>
        <authorList>
            <person name="Mounaud S."/>
            <person name="Singh I."/>
            <person name="Joardar V."/>
            <person name="Pakala S."/>
            <person name="Pakala S."/>
            <person name="Venepally P."/>
            <person name="Chung J.K."/>
            <person name="Losada L."/>
            <person name="Nierman W.C."/>
        </authorList>
    </citation>
    <scope>NUCLEOTIDE SEQUENCE [LARGE SCALE GENOMIC DNA]</scope>
    <source>
        <strain evidence="6 7">NIH1004</strain>
    </source>
</reference>
<proteinExistence type="predicted"/>
<feature type="domain" description="DUF7779" evidence="5">
    <location>
        <begin position="68"/>
        <end position="164"/>
    </location>
</feature>
<dbReference type="Proteomes" id="UP000324241">
    <property type="component" value="Unassembled WGS sequence"/>
</dbReference>
<dbReference type="Pfam" id="PF13374">
    <property type="entry name" value="TPR_10"/>
    <property type="match status" value="3"/>
</dbReference>
<evidence type="ECO:0000256" key="4">
    <source>
        <dbReference type="ARBA" id="ARBA00022803"/>
    </source>
</evidence>
<dbReference type="SUPFAM" id="SSF48452">
    <property type="entry name" value="TPR-like"/>
    <property type="match status" value="2"/>
</dbReference>
<dbReference type="PANTHER" id="PTHR45783:SF3">
    <property type="entry name" value="KINESIN LIGHT CHAIN"/>
    <property type="match status" value="1"/>
</dbReference>
<sequence length="455" mass="52813">MPLAIVQAASFLRNRAPRYSVSQYLRDFQRSEREATELLEKEAGHFYRDWEAKNLILVTWQISFDHIRRTKSSATDLLSLMGFFDRQEIPENLLRIRDASNHDSKLMSLDDSSVDGETSGSDMSLDFEDDITTLRNYSFISVCETSTFFTMHRLMQLTTRAWLKSHGQIDQWKEKFISNLSEEFPTGEYENWERCGGAWYAWQSGNIADVKMMASKSRMQRVILFGEEHKEVLESTLTLAKAYLLEGREGRWEEAEKLEAQVMETCKTKLGKDHPDTLTSMANLASTFWNQGRWEEAEKFYVQVLEARTTKLGKGHPDTLMSIKNLAMTYSNQGRWEEATRLFMRTMETYKTKLGKDHPDTLSNMNNLTVTYMNQGQLEEAEEHFMQMIQIGKTTLGYDHPSMRTCVSNLAAMYRNQGRWEEAEKLEVQVMETRKAKIGEDHHNTLLDHDAEAIN</sequence>
<name>A0A5M9MQG0_9EURO</name>
<gene>
    <name evidence="6" type="ORF">ATNIH1004_005454</name>
</gene>
<dbReference type="PANTHER" id="PTHR45783">
    <property type="entry name" value="KINESIN LIGHT CHAIN"/>
    <property type="match status" value="1"/>
</dbReference>
<organism evidence="6 7">
    <name type="scientific">Aspergillus tanneri</name>
    <dbReference type="NCBI Taxonomy" id="1220188"/>
    <lineage>
        <taxon>Eukaryota</taxon>
        <taxon>Fungi</taxon>
        <taxon>Dikarya</taxon>
        <taxon>Ascomycota</taxon>
        <taxon>Pezizomycotina</taxon>
        <taxon>Eurotiomycetes</taxon>
        <taxon>Eurotiomycetidae</taxon>
        <taxon>Eurotiales</taxon>
        <taxon>Aspergillaceae</taxon>
        <taxon>Aspergillus</taxon>
        <taxon>Aspergillus subgen. Circumdati</taxon>
    </lineage>
</organism>
<keyword evidence="4" id="KW-0802">TPR repeat</keyword>
<evidence type="ECO:0000256" key="2">
    <source>
        <dbReference type="ARBA" id="ARBA00022490"/>
    </source>
</evidence>
<evidence type="ECO:0000256" key="3">
    <source>
        <dbReference type="ARBA" id="ARBA00022737"/>
    </source>
</evidence>
<dbReference type="InterPro" id="IPR011990">
    <property type="entry name" value="TPR-like_helical_dom_sf"/>
</dbReference>
<keyword evidence="3" id="KW-0677">Repeat</keyword>
<dbReference type="GO" id="GO:0007018">
    <property type="term" value="P:microtubule-based movement"/>
    <property type="evidence" value="ECO:0007669"/>
    <property type="project" value="TreeGrafter"/>
</dbReference>
<dbReference type="OrthoDB" id="1658288at2759"/>
<dbReference type="GO" id="GO:0005737">
    <property type="term" value="C:cytoplasm"/>
    <property type="evidence" value="ECO:0007669"/>
    <property type="project" value="UniProtKB-SubCell"/>
</dbReference>
<dbReference type="Gene3D" id="1.25.40.10">
    <property type="entry name" value="Tetratricopeptide repeat domain"/>
    <property type="match status" value="2"/>
</dbReference>
<evidence type="ECO:0000313" key="6">
    <source>
        <dbReference type="EMBL" id="KAA8646779.1"/>
    </source>
</evidence>
<dbReference type="Pfam" id="PF13424">
    <property type="entry name" value="TPR_12"/>
    <property type="match status" value="1"/>
</dbReference>
<dbReference type="VEuPathDB" id="FungiDB:EYZ11_009647"/>
<evidence type="ECO:0000259" key="5">
    <source>
        <dbReference type="Pfam" id="PF25000"/>
    </source>
</evidence>
<accession>A0A5M9MQG0</accession>
<comment type="caution">
    <text evidence="6">The sequence shown here is derived from an EMBL/GenBank/DDBJ whole genome shotgun (WGS) entry which is preliminary data.</text>
</comment>
<dbReference type="GO" id="GO:0019894">
    <property type="term" value="F:kinesin binding"/>
    <property type="evidence" value="ECO:0007669"/>
    <property type="project" value="TreeGrafter"/>
</dbReference>
<dbReference type="PRINTS" id="PR00381">
    <property type="entry name" value="KINESINLIGHT"/>
</dbReference>